<evidence type="ECO:0000256" key="4">
    <source>
        <dbReference type="ARBA" id="ARBA00022475"/>
    </source>
</evidence>
<dbReference type="InterPro" id="IPR035906">
    <property type="entry name" value="MetI-like_sf"/>
</dbReference>
<evidence type="ECO:0000313" key="13">
    <source>
        <dbReference type="Proteomes" id="UP000248887"/>
    </source>
</evidence>
<dbReference type="CDD" id="cd06261">
    <property type="entry name" value="TM_PBP2"/>
    <property type="match status" value="1"/>
</dbReference>
<dbReference type="SUPFAM" id="SSF161098">
    <property type="entry name" value="MetI-like"/>
    <property type="match status" value="1"/>
</dbReference>
<evidence type="ECO:0000256" key="8">
    <source>
        <dbReference type="ARBA" id="ARBA00023136"/>
    </source>
</evidence>
<dbReference type="InterPro" id="IPR010065">
    <property type="entry name" value="AA_ABC_transptr_permease_3TM"/>
</dbReference>
<evidence type="ECO:0000256" key="1">
    <source>
        <dbReference type="ARBA" id="ARBA00004429"/>
    </source>
</evidence>
<protein>
    <submittedName>
        <fullName evidence="12">ABC transporter permease</fullName>
    </submittedName>
</protein>
<keyword evidence="7 9" id="KW-1133">Transmembrane helix</keyword>
<dbReference type="InterPro" id="IPR043429">
    <property type="entry name" value="ArtM/GltK/GlnP/TcyL/YhdX-like"/>
</dbReference>
<feature type="domain" description="ABC transmembrane type-1" evidence="11">
    <location>
        <begin position="80"/>
        <end position="281"/>
    </location>
</feature>
<dbReference type="AlphaFoldDB" id="A0A2W5R8J4"/>
<evidence type="ECO:0000313" key="12">
    <source>
        <dbReference type="EMBL" id="PZQ85124.1"/>
    </source>
</evidence>
<sequence>MRAANQASDDAPEPESLVDLPPEETTLAATALTSLPSGRGFLKPHRIALLAVAGLMVFCAAWFMRWDWLPQYAGALASGVSVTLLMLVSTALLGFLFAVPIGLVQVTGPWPLKAMASGFCTVIRGTPLLLQLWLLYYGLGSLFPQFPEIRQSFLWPYLREAWPYGVAALTISFAAYEGEVMRGAFSGVPKGELEAARAYGMSRWKVFWRIWLPRAVHRALPTLNGETVLQLKATPLVATITVIDVYAVISKIRQTTFLTYEPLLLLAMIYLCLTALLVVVFRHFENKIPTRNA</sequence>
<feature type="region of interest" description="Disordered" evidence="10">
    <location>
        <begin position="1"/>
        <end position="20"/>
    </location>
</feature>
<comment type="similarity">
    <text evidence="2">Belongs to the binding-protein-dependent transport system permease family. HisMQ subfamily.</text>
</comment>
<evidence type="ECO:0000256" key="2">
    <source>
        <dbReference type="ARBA" id="ARBA00010072"/>
    </source>
</evidence>
<dbReference type="PANTHER" id="PTHR30614:SF10">
    <property type="entry name" value="ARGININE ABC TRANSPORTER PERMEASE PROTEIN ARTM"/>
    <property type="match status" value="1"/>
</dbReference>
<keyword evidence="3 9" id="KW-0813">Transport</keyword>
<dbReference type="GO" id="GO:0022857">
    <property type="term" value="F:transmembrane transporter activity"/>
    <property type="evidence" value="ECO:0007669"/>
    <property type="project" value="InterPro"/>
</dbReference>
<dbReference type="PANTHER" id="PTHR30614">
    <property type="entry name" value="MEMBRANE COMPONENT OF AMINO ACID ABC TRANSPORTER"/>
    <property type="match status" value="1"/>
</dbReference>
<dbReference type="GO" id="GO:0043190">
    <property type="term" value="C:ATP-binding cassette (ABC) transporter complex"/>
    <property type="evidence" value="ECO:0007669"/>
    <property type="project" value="InterPro"/>
</dbReference>
<dbReference type="GO" id="GO:0006865">
    <property type="term" value="P:amino acid transport"/>
    <property type="evidence" value="ECO:0007669"/>
    <property type="project" value="TreeGrafter"/>
</dbReference>
<evidence type="ECO:0000259" key="11">
    <source>
        <dbReference type="PROSITE" id="PS50928"/>
    </source>
</evidence>
<name>A0A2W5R8J4_ANCNO</name>
<evidence type="ECO:0000256" key="10">
    <source>
        <dbReference type="SAM" id="MobiDB-lite"/>
    </source>
</evidence>
<dbReference type="Proteomes" id="UP000248887">
    <property type="component" value="Unassembled WGS sequence"/>
</dbReference>
<feature type="transmembrane region" description="Helical" evidence="9">
    <location>
        <begin position="116"/>
        <end position="136"/>
    </location>
</feature>
<comment type="subcellular location">
    <subcellularLocation>
        <location evidence="1">Cell inner membrane</location>
        <topology evidence="1">Multi-pass membrane protein</topology>
    </subcellularLocation>
    <subcellularLocation>
        <location evidence="9">Cell membrane</location>
        <topology evidence="9">Multi-pass membrane protein</topology>
    </subcellularLocation>
</comment>
<proteinExistence type="inferred from homology"/>
<dbReference type="NCBIfam" id="TIGR01726">
    <property type="entry name" value="HEQRo_perm_3TM"/>
    <property type="match status" value="1"/>
</dbReference>
<keyword evidence="8 9" id="KW-0472">Membrane</keyword>
<organism evidence="12 13">
    <name type="scientific">Ancylobacter novellus</name>
    <name type="common">Thiobacillus novellus</name>
    <dbReference type="NCBI Taxonomy" id="921"/>
    <lineage>
        <taxon>Bacteria</taxon>
        <taxon>Pseudomonadati</taxon>
        <taxon>Pseudomonadota</taxon>
        <taxon>Alphaproteobacteria</taxon>
        <taxon>Hyphomicrobiales</taxon>
        <taxon>Xanthobacteraceae</taxon>
        <taxon>Ancylobacter</taxon>
    </lineage>
</organism>
<evidence type="ECO:0000256" key="6">
    <source>
        <dbReference type="ARBA" id="ARBA00022692"/>
    </source>
</evidence>
<dbReference type="PROSITE" id="PS50928">
    <property type="entry name" value="ABC_TM1"/>
    <property type="match status" value="1"/>
</dbReference>
<dbReference type="Pfam" id="PF00528">
    <property type="entry name" value="BPD_transp_1"/>
    <property type="match status" value="1"/>
</dbReference>
<evidence type="ECO:0000256" key="7">
    <source>
        <dbReference type="ARBA" id="ARBA00022989"/>
    </source>
</evidence>
<evidence type="ECO:0000256" key="9">
    <source>
        <dbReference type="RuleBase" id="RU363032"/>
    </source>
</evidence>
<reference evidence="12 13" key="1">
    <citation type="submission" date="2017-08" db="EMBL/GenBank/DDBJ databases">
        <title>Infants hospitalized years apart are colonized by the same room-sourced microbial strains.</title>
        <authorList>
            <person name="Brooks B."/>
            <person name="Olm M.R."/>
            <person name="Firek B.A."/>
            <person name="Baker R."/>
            <person name="Thomas B.C."/>
            <person name="Morowitz M.J."/>
            <person name="Banfield J.F."/>
        </authorList>
    </citation>
    <scope>NUCLEOTIDE SEQUENCE [LARGE SCALE GENOMIC DNA]</scope>
    <source>
        <strain evidence="12">S2_005_001_R2_27</strain>
    </source>
</reference>
<keyword evidence="6 9" id="KW-0812">Transmembrane</keyword>
<dbReference type="EMBL" id="QFQD01000005">
    <property type="protein sequence ID" value="PZQ85124.1"/>
    <property type="molecule type" value="Genomic_DNA"/>
</dbReference>
<accession>A0A2W5R8J4</accession>
<feature type="transmembrane region" description="Helical" evidence="9">
    <location>
        <begin position="47"/>
        <end position="64"/>
    </location>
</feature>
<dbReference type="Gene3D" id="1.10.3720.10">
    <property type="entry name" value="MetI-like"/>
    <property type="match status" value="1"/>
</dbReference>
<feature type="transmembrane region" description="Helical" evidence="9">
    <location>
        <begin position="84"/>
        <end position="104"/>
    </location>
</feature>
<evidence type="ECO:0000256" key="3">
    <source>
        <dbReference type="ARBA" id="ARBA00022448"/>
    </source>
</evidence>
<keyword evidence="4" id="KW-1003">Cell membrane</keyword>
<feature type="transmembrane region" description="Helical" evidence="9">
    <location>
        <begin position="263"/>
        <end position="281"/>
    </location>
</feature>
<keyword evidence="5" id="KW-0997">Cell inner membrane</keyword>
<gene>
    <name evidence="12" type="ORF">DI549_02905</name>
</gene>
<evidence type="ECO:0000256" key="5">
    <source>
        <dbReference type="ARBA" id="ARBA00022519"/>
    </source>
</evidence>
<dbReference type="InterPro" id="IPR000515">
    <property type="entry name" value="MetI-like"/>
</dbReference>
<comment type="caution">
    <text evidence="12">The sequence shown here is derived from an EMBL/GenBank/DDBJ whole genome shotgun (WGS) entry which is preliminary data.</text>
</comment>